<dbReference type="GO" id="GO:0005737">
    <property type="term" value="C:cytoplasm"/>
    <property type="evidence" value="ECO:0007669"/>
    <property type="project" value="TreeGrafter"/>
</dbReference>
<feature type="compositionally biased region" description="Low complexity" evidence="7">
    <location>
        <begin position="1658"/>
        <end position="1667"/>
    </location>
</feature>
<keyword evidence="3" id="KW-0596">Phosphopantetheine</keyword>
<comment type="caution">
    <text evidence="9">The sequence shown here is derived from an EMBL/GenBank/DDBJ whole genome shotgun (WGS) entry which is preliminary data.</text>
</comment>
<evidence type="ECO:0000256" key="4">
    <source>
        <dbReference type="ARBA" id="ARBA00022553"/>
    </source>
</evidence>
<dbReference type="Pfam" id="PF00668">
    <property type="entry name" value="Condensation"/>
    <property type="match status" value="1"/>
</dbReference>
<comment type="similarity">
    <text evidence="2">Belongs to the ATP-dependent AMP-binding enzyme family.</text>
</comment>
<name>A0A918X5I0_9ACTN</name>
<dbReference type="EMBL" id="BMVC01000020">
    <property type="protein sequence ID" value="GHD13741.1"/>
    <property type="molecule type" value="Genomic_DNA"/>
</dbReference>
<keyword evidence="6" id="KW-0443">Lipid metabolism</keyword>
<dbReference type="GO" id="GO:0003824">
    <property type="term" value="F:catalytic activity"/>
    <property type="evidence" value="ECO:0007669"/>
    <property type="project" value="InterPro"/>
</dbReference>
<dbReference type="Pfam" id="PF00501">
    <property type="entry name" value="AMP-binding"/>
    <property type="match status" value="2"/>
</dbReference>
<dbReference type="InterPro" id="IPR040097">
    <property type="entry name" value="FAAL/FAAC"/>
</dbReference>
<dbReference type="PROSITE" id="PS00012">
    <property type="entry name" value="PHOSPHOPANTETHEINE"/>
    <property type="match status" value="1"/>
</dbReference>
<dbReference type="CDD" id="cd05931">
    <property type="entry name" value="FAAL"/>
    <property type="match status" value="1"/>
</dbReference>
<dbReference type="Gene3D" id="3.40.50.980">
    <property type="match status" value="2"/>
</dbReference>
<dbReference type="SMART" id="SM00823">
    <property type="entry name" value="PKS_PP"/>
    <property type="match status" value="2"/>
</dbReference>
<dbReference type="PROSITE" id="PS50075">
    <property type="entry name" value="CARRIER"/>
    <property type="match status" value="2"/>
</dbReference>
<reference evidence="9" key="2">
    <citation type="submission" date="2020-09" db="EMBL/GenBank/DDBJ databases">
        <authorList>
            <person name="Sun Q."/>
            <person name="Ohkuma M."/>
        </authorList>
    </citation>
    <scope>NUCLEOTIDE SEQUENCE</scope>
    <source>
        <strain evidence="9">JCM 4637</strain>
    </source>
</reference>
<dbReference type="InterPro" id="IPR023213">
    <property type="entry name" value="CAT-like_dom_sf"/>
</dbReference>
<dbReference type="Pfam" id="PF13193">
    <property type="entry name" value="AMP-binding_C"/>
    <property type="match status" value="1"/>
</dbReference>
<dbReference type="InterPro" id="IPR010071">
    <property type="entry name" value="AA_adenyl_dom"/>
</dbReference>
<evidence type="ECO:0000259" key="8">
    <source>
        <dbReference type="PROSITE" id="PS50075"/>
    </source>
</evidence>
<keyword evidence="5" id="KW-0276">Fatty acid metabolism</keyword>
<evidence type="ECO:0000256" key="3">
    <source>
        <dbReference type="ARBA" id="ARBA00022450"/>
    </source>
</evidence>
<accession>A0A918X5I0</accession>
<dbReference type="GO" id="GO:0017000">
    <property type="term" value="P:antibiotic biosynthetic process"/>
    <property type="evidence" value="ECO:0007669"/>
    <property type="project" value="UniProtKB-ARBA"/>
</dbReference>
<dbReference type="Proteomes" id="UP000638353">
    <property type="component" value="Unassembled WGS sequence"/>
</dbReference>
<dbReference type="InterPro" id="IPR001242">
    <property type="entry name" value="Condensation_dom"/>
</dbReference>
<dbReference type="InterPro" id="IPR009081">
    <property type="entry name" value="PP-bd_ACP"/>
</dbReference>
<sequence length="1799" mass="189570">MDPRLEHQDWISAIAATAAADPDRTAFEFSGKEDEAAERLTYGQLDLRARAVAARLQRLGLTDRPVLLLQPPGLDYVVSFIGCLYARAVAVPVYPPNRRPRSLDRLIDIVADCGATVALTTAAVRDRLLPDDPDGAVMDVLRLLATDLVPESEAREWAHPEVGGDTVAFLQYTSGSTSAPRGVVLTHGNLLHNSALIQRAFRTTTDTRGMSWLPLFHDMGLIGGMLQPLYYAGSCSLMSPTSFGQDPLRWLREISRTRATVSGGPNFAYDLCADLVTPEVLAGLDLSSWEVAFNGAEPVRAETFRRFAEAYAPAGFRADAFTPCYGLAEATLIVSCKPHGTAPARYEAPNALLAGGDDTVDAVEGTTELVSSGRPDHSQRLEIVDPDTRLPVPAGAVGEIWLSGQSVAQGYWNRPRKTADTFGVRLATEATGAASGTGFLRTGDLGLLHEGELYVTGRLKDLIIVRGRNHYPQDIEQTVSATSPALRANCGAAVQVELAGADELVIVHEVSRDHQDADLAALARTVREAVADAHGVRPAAVVLIRAATLPRTSSGKVQRHVCAADYLAGDLTALAHSGRPQGASEERAATLDAAVLHAADPAERPALLLSALSGLLAARLGLAATDLAPGQRLTELGLDSLGAVRLRHELHTALGVDLTLTEALALDLAQLAALLADRIGEAAPAPEAVAGPTAPGDHPLSPNQAALWLLHQVAPDSPAYLVSTAFRVHDALDADALRTALTALTRRHAVLRTTFPRTEADGPVQRVHAELPPDFTESDASGWSEADLDARMTEAAERPFDLAAGPLLRAHLFTGADGGHRLVLTAHHLVADLWSLSLLLEELAAAYPAALRGEPESAAASTPFAEFARRQSALTGTPAGQRRLDQWRTALTGVRSGTTLPADLPARPQRLRGASVPLTVDAATTEALTALARREGSTLHSVLLAAFQLLLARSTGERDVVVGTPTHGRDDAAFARTVGCLVNTVPLRTRIDTAEPFTALLARVRDGARLALDGSDVPFPALVELIRPDRDQGGRPLVRTLFSLQQAPGEHAEALVAMATGRDGVPFALGGLRCSTLHLPVGGSQFDLQLTLGESAGGLAGAVRYDTDRYLPTTAAHFAAHFATLLAEIAKDAARPAADLPRPVGELPLLTPAERAAVLAEGNDTALAHDPADGVVRRFEAQAARTPHAVAVRAAGPEGGEQIDYAALDRLADGVAARLRTLGIGPGRTVAVLLPRTPRLLAALLGVLKSGAAYLPLDPGHPAERLALVLADGAAAAVLTDLPADRVPGGDWTVLAMDAIGEARRTGDTHTVPESPAYVLHTSGSTGRPKGVVVPHRALANLLVSFQRDLDLAPGAGWLSVTTPAFDIAALEYFLPLATGATVHLADAGTAQDGSRLRACLDGGGITHLQATPVTWQLLLDAGWQGTAGLTALSGGERLPAPQAAEILSRGARLWQVYGPTETTVWSARGELTAADRELPLGAPLANTRLYVVDPHLNPVPATVTGELLIGGDGLAHGYLDRPGLTADRFVPDPFAATPGARLYRTGDLVRRGPDGGLLFVGRADTQVKLHGHRLELGEIETALERLPSVRRAAVTVDGEGARARLVGYLEQLGTPAAPAELRELLRRTLPAYAVPSLLVTLPELPLTANAKVDRRALPAPQAARPAGDAEPPAGETERRIAAVLAELLGAQGLGRHEDLFERGAHSLLLARFAERLRAEFGTAPPLRLLFDRPTVAGVAALLDETAVTHDRPGPAPAARRGPTRVDRTRYAVTRDTEGTLRPAGAGAPDEPAHAVTGS</sequence>
<dbReference type="Gene3D" id="2.30.38.10">
    <property type="entry name" value="Luciferase, Domain 3"/>
    <property type="match status" value="1"/>
</dbReference>
<dbReference type="InterPro" id="IPR042099">
    <property type="entry name" value="ANL_N_sf"/>
</dbReference>
<gene>
    <name evidence="9" type="ORF">GCM10010334_72250</name>
</gene>
<dbReference type="SUPFAM" id="SSF56801">
    <property type="entry name" value="Acetyl-CoA synthetase-like"/>
    <property type="match status" value="2"/>
</dbReference>
<dbReference type="PANTHER" id="PTHR45527">
    <property type="entry name" value="NONRIBOSOMAL PEPTIDE SYNTHETASE"/>
    <property type="match status" value="1"/>
</dbReference>
<dbReference type="GO" id="GO:0006631">
    <property type="term" value="P:fatty acid metabolic process"/>
    <property type="evidence" value="ECO:0007669"/>
    <property type="project" value="UniProtKB-KW"/>
</dbReference>
<feature type="compositionally biased region" description="Basic and acidic residues" evidence="7">
    <location>
        <begin position="1764"/>
        <end position="1779"/>
    </location>
</feature>
<reference evidence="9" key="1">
    <citation type="journal article" date="2014" name="Int. J. Syst. Evol. Microbiol.">
        <title>Complete genome sequence of Corynebacterium casei LMG S-19264T (=DSM 44701T), isolated from a smear-ripened cheese.</title>
        <authorList>
            <consortium name="US DOE Joint Genome Institute (JGI-PGF)"/>
            <person name="Walter F."/>
            <person name="Albersmeier A."/>
            <person name="Kalinowski J."/>
            <person name="Ruckert C."/>
        </authorList>
    </citation>
    <scope>NUCLEOTIDE SEQUENCE</scope>
    <source>
        <strain evidence="9">JCM 4637</strain>
    </source>
</reference>
<dbReference type="GO" id="GO:0044550">
    <property type="term" value="P:secondary metabolite biosynthetic process"/>
    <property type="evidence" value="ECO:0007669"/>
    <property type="project" value="TreeGrafter"/>
</dbReference>
<feature type="region of interest" description="Disordered" evidence="7">
    <location>
        <begin position="1749"/>
        <end position="1799"/>
    </location>
</feature>
<dbReference type="Pfam" id="PF00550">
    <property type="entry name" value="PP-binding"/>
    <property type="match status" value="2"/>
</dbReference>
<dbReference type="PANTHER" id="PTHR45527:SF1">
    <property type="entry name" value="FATTY ACID SYNTHASE"/>
    <property type="match status" value="1"/>
</dbReference>
<dbReference type="GO" id="GO:0071766">
    <property type="term" value="P:Actinobacterium-type cell wall biogenesis"/>
    <property type="evidence" value="ECO:0007669"/>
    <property type="project" value="UniProtKB-ARBA"/>
</dbReference>
<dbReference type="Pfam" id="PF23024">
    <property type="entry name" value="AMP-dom_DIP2-like"/>
    <property type="match status" value="1"/>
</dbReference>
<evidence type="ECO:0000256" key="5">
    <source>
        <dbReference type="ARBA" id="ARBA00022832"/>
    </source>
</evidence>
<dbReference type="Gene3D" id="3.30.559.10">
    <property type="entry name" value="Chloramphenicol acetyltransferase-like domain"/>
    <property type="match status" value="1"/>
</dbReference>
<dbReference type="GO" id="GO:0043041">
    <property type="term" value="P:amino acid activation for nonribosomal peptide biosynthetic process"/>
    <property type="evidence" value="ECO:0007669"/>
    <property type="project" value="TreeGrafter"/>
</dbReference>
<dbReference type="NCBIfam" id="TIGR01733">
    <property type="entry name" value="AA-adenyl-dom"/>
    <property type="match status" value="1"/>
</dbReference>
<dbReference type="SUPFAM" id="SSF47336">
    <property type="entry name" value="ACP-like"/>
    <property type="match status" value="2"/>
</dbReference>
<evidence type="ECO:0000313" key="10">
    <source>
        <dbReference type="Proteomes" id="UP000638353"/>
    </source>
</evidence>
<dbReference type="GO" id="GO:0008610">
    <property type="term" value="P:lipid biosynthetic process"/>
    <property type="evidence" value="ECO:0007669"/>
    <property type="project" value="InterPro"/>
</dbReference>
<dbReference type="Gene3D" id="1.10.1200.10">
    <property type="entry name" value="ACP-like"/>
    <property type="match status" value="2"/>
</dbReference>
<organism evidence="9 10">
    <name type="scientific">Streptomyces finlayi</name>
    <dbReference type="NCBI Taxonomy" id="67296"/>
    <lineage>
        <taxon>Bacteria</taxon>
        <taxon>Bacillati</taxon>
        <taxon>Actinomycetota</taxon>
        <taxon>Actinomycetes</taxon>
        <taxon>Kitasatosporales</taxon>
        <taxon>Streptomycetaceae</taxon>
        <taxon>Streptomyces</taxon>
    </lineage>
</organism>
<evidence type="ECO:0000256" key="1">
    <source>
        <dbReference type="ARBA" id="ARBA00001957"/>
    </source>
</evidence>
<keyword evidence="4" id="KW-0597">Phosphoprotein</keyword>
<proteinExistence type="inferred from homology"/>
<comment type="cofactor">
    <cofactor evidence="1">
        <name>pantetheine 4'-phosphate</name>
        <dbReference type="ChEBI" id="CHEBI:47942"/>
    </cofactor>
</comment>
<dbReference type="InterPro" id="IPR045851">
    <property type="entry name" value="AMP-bd_C_sf"/>
</dbReference>
<evidence type="ECO:0000313" key="9">
    <source>
        <dbReference type="EMBL" id="GHD13741.1"/>
    </source>
</evidence>
<feature type="region of interest" description="Disordered" evidence="7">
    <location>
        <begin position="1657"/>
        <end position="1677"/>
    </location>
</feature>
<dbReference type="GO" id="GO:0031177">
    <property type="term" value="F:phosphopantetheine binding"/>
    <property type="evidence" value="ECO:0007669"/>
    <property type="project" value="InterPro"/>
</dbReference>
<dbReference type="SUPFAM" id="SSF52777">
    <property type="entry name" value="CoA-dependent acyltransferases"/>
    <property type="match status" value="2"/>
</dbReference>
<dbReference type="FunFam" id="3.40.50.12780:FF:000013">
    <property type="entry name" value="Long-chain-fatty-acid--AMP ligase FadD32"/>
    <property type="match status" value="1"/>
</dbReference>
<dbReference type="InterPro" id="IPR020806">
    <property type="entry name" value="PKS_PP-bd"/>
</dbReference>
<dbReference type="CDD" id="cd19531">
    <property type="entry name" value="LCL_NRPS-like"/>
    <property type="match status" value="1"/>
</dbReference>
<dbReference type="InterPro" id="IPR006162">
    <property type="entry name" value="Ppantetheine_attach_site"/>
</dbReference>
<dbReference type="Gene3D" id="3.30.559.30">
    <property type="entry name" value="Nonribosomal peptide synthetase, condensation domain"/>
    <property type="match status" value="1"/>
</dbReference>
<dbReference type="InterPro" id="IPR000873">
    <property type="entry name" value="AMP-dep_synth/lig_dom"/>
</dbReference>
<protein>
    <submittedName>
        <fullName evidence="9">Non-ribosomal peptide synthetase</fullName>
    </submittedName>
</protein>
<evidence type="ECO:0000256" key="6">
    <source>
        <dbReference type="ARBA" id="ARBA00023098"/>
    </source>
</evidence>
<evidence type="ECO:0000256" key="2">
    <source>
        <dbReference type="ARBA" id="ARBA00006432"/>
    </source>
</evidence>
<dbReference type="PROSITE" id="PS00455">
    <property type="entry name" value="AMP_BINDING"/>
    <property type="match status" value="2"/>
</dbReference>
<dbReference type="InterPro" id="IPR020845">
    <property type="entry name" value="AMP-binding_CS"/>
</dbReference>
<feature type="domain" description="Carrier" evidence="8">
    <location>
        <begin position="599"/>
        <end position="682"/>
    </location>
</feature>
<feature type="domain" description="Carrier" evidence="8">
    <location>
        <begin position="1672"/>
        <end position="1747"/>
    </location>
</feature>
<dbReference type="Gene3D" id="3.30.300.30">
    <property type="match status" value="2"/>
</dbReference>
<dbReference type="InterPro" id="IPR036736">
    <property type="entry name" value="ACP-like_sf"/>
</dbReference>
<evidence type="ECO:0000256" key="7">
    <source>
        <dbReference type="SAM" id="MobiDB-lite"/>
    </source>
</evidence>
<dbReference type="Gene3D" id="3.40.50.12780">
    <property type="entry name" value="N-terminal domain of ligase-like"/>
    <property type="match status" value="1"/>
</dbReference>
<dbReference type="RefSeq" id="WP_189827874.1">
    <property type="nucleotide sequence ID" value="NZ_BMVC01000020.1"/>
</dbReference>
<dbReference type="InterPro" id="IPR025110">
    <property type="entry name" value="AMP-bd_C"/>
</dbReference>